<dbReference type="Pfam" id="PF06808">
    <property type="entry name" value="DctM"/>
    <property type="match status" value="1"/>
</dbReference>
<organism evidence="9 10">
    <name type="scientific">Agrococcus carbonis</name>
    <dbReference type="NCBI Taxonomy" id="684552"/>
    <lineage>
        <taxon>Bacteria</taxon>
        <taxon>Bacillati</taxon>
        <taxon>Actinomycetota</taxon>
        <taxon>Actinomycetes</taxon>
        <taxon>Micrococcales</taxon>
        <taxon>Microbacteriaceae</taxon>
        <taxon>Agrococcus</taxon>
    </lineage>
</organism>
<comment type="subcellular location">
    <subcellularLocation>
        <location evidence="1">Cell inner membrane</location>
        <topology evidence="1">Multi-pass membrane protein</topology>
    </subcellularLocation>
</comment>
<feature type="transmembrane region" description="Helical" evidence="7">
    <location>
        <begin position="178"/>
        <end position="201"/>
    </location>
</feature>
<feature type="transmembrane region" description="Helical" evidence="7">
    <location>
        <begin position="395"/>
        <end position="421"/>
    </location>
</feature>
<dbReference type="EMBL" id="LT629734">
    <property type="protein sequence ID" value="SDS14455.1"/>
    <property type="molecule type" value="Genomic_DNA"/>
</dbReference>
<keyword evidence="6 7" id="KW-0472">Membrane</keyword>
<evidence type="ECO:0000313" key="10">
    <source>
        <dbReference type="Proteomes" id="UP000199649"/>
    </source>
</evidence>
<dbReference type="OrthoDB" id="9777699at2"/>
<evidence type="ECO:0000256" key="5">
    <source>
        <dbReference type="ARBA" id="ARBA00022989"/>
    </source>
</evidence>
<dbReference type="GO" id="GO:0005886">
    <property type="term" value="C:plasma membrane"/>
    <property type="evidence" value="ECO:0007669"/>
    <property type="project" value="UniProtKB-SubCell"/>
</dbReference>
<dbReference type="PIRSF" id="PIRSF006066">
    <property type="entry name" value="HI0050"/>
    <property type="match status" value="1"/>
</dbReference>
<feature type="transmembrane region" description="Helical" evidence="7">
    <location>
        <begin position="355"/>
        <end position="383"/>
    </location>
</feature>
<dbReference type="PANTHER" id="PTHR33362">
    <property type="entry name" value="SIALIC ACID TRAP TRANSPORTER PERMEASE PROTEIN SIAT-RELATED"/>
    <property type="match status" value="1"/>
</dbReference>
<protein>
    <submittedName>
        <fullName evidence="9">TRAP transporter, DctM subunit</fullName>
    </submittedName>
</protein>
<dbReference type="AlphaFoldDB" id="A0A1H1PTI2"/>
<evidence type="ECO:0000256" key="4">
    <source>
        <dbReference type="ARBA" id="ARBA00022692"/>
    </source>
</evidence>
<feature type="domain" description="TRAP C4-dicarboxylate transport system permease DctM subunit" evidence="8">
    <location>
        <begin position="14"/>
        <end position="457"/>
    </location>
</feature>
<dbReference type="GO" id="GO:0022857">
    <property type="term" value="F:transmembrane transporter activity"/>
    <property type="evidence" value="ECO:0007669"/>
    <property type="project" value="TreeGrafter"/>
</dbReference>
<dbReference type="STRING" id="684552.SAMN04489719_1641"/>
<reference evidence="10" key="1">
    <citation type="submission" date="2016-10" db="EMBL/GenBank/DDBJ databases">
        <authorList>
            <person name="Varghese N."/>
            <person name="Submissions S."/>
        </authorList>
    </citation>
    <scope>NUCLEOTIDE SEQUENCE [LARGE SCALE GENOMIC DNA]</scope>
    <source>
        <strain evidence="10">DSM 22965</strain>
    </source>
</reference>
<keyword evidence="10" id="KW-1185">Reference proteome</keyword>
<dbReference type="Proteomes" id="UP000199649">
    <property type="component" value="Chromosome I"/>
</dbReference>
<evidence type="ECO:0000256" key="2">
    <source>
        <dbReference type="ARBA" id="ARBA00022475"/>
    </source>
</evidence>
<feature type="transmembrane region" description="Helical" evidence="7">
    <location>
        <begin position="55"/>
        <end position="78"/>
    </location>
</feature>
<feature type="transmembrane region" description="Helical" evidence="7">
    <location>
        <begin position="315"/>
        <end position="334"/>
    </location>
</feature>
<evidence type="ECO:0000256" key="3">
    <source>
        <dbReference type="ARBA" id="ARBA00022519"/>
    </source>
</evidence>
<evidence type="ECO:0000256" key="6">
    <source>
        <dbReference type="ARBA" id="ARBA00023136"/>
    </source>
</evidence>
<proteinExistence type="predicted"/>
<gene>
    <name evidence="9" type="ORF">SAMN04489719_1641</name>
</gene>
<keyword evidence="3" id="KW-0997">Cell inner membrane</keyword>
<feature type="transmembrane region" description="Helical" evidence="7">
    <location>
        <begin position="250"/>
        <end position="271"/>
    </location>
</feature>
<dbReference type="PANTHER" id="PTHR33362:SF5">
    <property type="entry name" value="C4-DICARBOXYLATE TRAP TRANSPORTER LARGE PERMEASE PROTEIN DCTM"/>
    <property type="match status" value="1"/>
</dbReference>
<evidence type="ECO:0000259" key="8">
    <source>
        <dbReference type="Pfam" id="PF06808"/>
    </source>
</evidence>
<keyword evidence="2" id="KW-1003">Cell membrane</keyword>
<dbReference type="RefSeq" id="WP_092666558.1">
    <property type="nucleotide sequence ID" value="NZ_LT629734.1"/>
</dbReference>
<keyword evidence="5 7" id="KW-1133">Transmembrane helix</keyword>
<sequence>MNADVIPITVGALTVLVALILMAQPIWVALAAAGGIGLLLLDGMDVAASAVGADAFNATASYALVIIPMFVLMGVLAGKAGLAEDLFTISERLTHRLPGGLGIATIVACGGFAAVTGSSSATVATVGRIAVDQMTSRGYKPNSAAALVALGGTLGVLIPPSIIIVVFASMTGLSVGKLLIACVIPAIITIIVYSVTVMIMYKRGKLTVPGFATESIPARLVERQLAASRSTALLTKPAKLEAPAVSRKHVVGSLYVAVIFLVAIGGMYAGLFTATESGAVAAFVALAILFIRVVPKGWRRTWTDVKDAVIDAGGLSAMIFALLAGGAIFAYFLVKTGLPNQLVRTITSSDLSPMVVVIISLVMMLILGCFLDSISIMVIVIPLLWPILDTMGVDGVWYCILVVKAIEIGLVTPPFGINVFVASGLRKDITPEGVFRAVLPMVLAEFVVIAILLLFPDLVTFLPNLSAVTE</sequence>
<name>A0A1H1PTI2_9MICO</name>
<evidence type="ECO:0000256" key="1">
    <source>
        <dbReference type="ARBA" id="ARBA00004429"/>
    </source>
</evidence>
<feature type="transmembrane region" description="Helical" evidence="7">
    <location>
        <begin position="99"/>
        <end position="124"/>
    </location>
</feature>
<accession>A0A1H1PTI2</accession>
<keyword evidence="4 7" id="KW-0812">Transmembrane</keyword>
<feature type="transmembrane region" description="Helical" evidence="7">
    <location>
        <begin position="278"/>
        <end position="295"/>
    </location>
</feature>
<dbReference type="InterPro" id="IPR010656">
    <property type="entry name" value="DctM"/>
</dbReference>
<feature type="transmembrane region" description="Helical" evidence="7">
    <location>
        <begin position="144"/>
        <end position="166"/>
    </location>
</feature>
<feature type="transmembrane region" description="Helical" evidence="7">
    <location>
        <begin position="433"/>
        <end position="455"/>
    </location>
</feature>
<evidence type="ECO:0000313" key="9">
    <source>
        <dbReference type="EMBL" id="SDS14455.1"/>
    </source>
</evidence>
<evidence type="ECO:0000256" key="7">
    <source>
        <dbReference type="SAM" id="Phobius"/>
    </source>
</evidence>
<dbReference type="InterPro" id="IPR004681">
    <property type="entry name" value="TRAP_DctM"/>
</dbReference>